<dbReference type="Proteomes" id="UP001215598">
    <property type="component" value="Unassembled WGS sequence"/>
</dbReference>
<sequence>MRRSCRIALSFHLRPLPVPPDNDADGKDDEEGPDNNPNDCAGAGPIAQRVIQRIHTLAAEFTSFTTGFETGSRDRGQGHGGADDVFRVIEDSQFKAVRCYQFLGIERAALKLNSECGALRTKELSKRSFYGGKSFTFHWAAELASRFEIIELRQSQLNGSQAVLDDRIASDTSRPSEHRWDGYTDVDYKDSDQRMSGVVMYFELAHPPDVKHGDQQLLTWFTKNFSKNKEMSSKLAVHMGTKVTWKSGVSWALSPSDSNETRETVGRLFTSF</sequence>
<dbReference type="AlphaFoldDB" id="A0AAD7MWW0"/>
<name>A0AAD7MWW0_9AGAR</name>
<evidence type="ECO:0000313" key="3">
    <source>
        <dbReference type="Proteomes" id="UP001215598"/>
    </source>
</evidence>
<proteinExistence type="predicted"/>
<keyword evidence="3" id="KW-1185">Reference proteome</keyword>
<reference evidence="2" key="1">
    <citation type="submission" date="2023-03" db="EMBL/GenBank/DDBJ databases">
        <title>Massive genome expansion in bonnet fungi (Mycena s.s.) driven by repeated elements and novel gene families across ecological guilds.</title>
        <authorList>
            <consortium name="Lawrence Berkeley National Laboratory"/>
            <person name="Harder C.B."/>
            <person name="Miyauchi S."/>
            <person name="Viragh M."/>
            <person name="Kuo A."/>
            <person name="Thoen E."/>
            <person name="Andreopoulos B."/>
            <person name="Lu D."/>
            <person name="Skrede I."/>
            <person name="Drula E."/>
            <person name="Henrissat B."/>
            <person name="Morin E."/>
            <person name="Kohler A."/>
            <person name="Barry K."/>
            <person name="LaButti K."/>
            <person name="Morin E."/>
            <person name="Salamov A."/>
            <person name="Lipzen A."/>
            <person name="Mereny Z."/>
            <person name="Hegedus B."/>
            <person name="Baldrian P."/>
            <person name="Stursova M."/>
            <person name="Weitz H."/>
            <person name="Taylor A."/>
            <person name="Grigoriev I.V."/>
            <person name="Nagy L.G."/>
            <person name="Martin F."/>
            <person name="Kauserud H."/>
        </authorList>
    </citation>
    <scope>NUCLEOTIDE SEQUENCE</scope>
    <source>
        <strain evidence="2">CBHHK182m</strain>
    </source>
</reference>
<protein>
    <submittedName>
        <fullName evidence="2">Uncharacterized protein</fullName>
    </submittedName>
</protein>
<gene>
    <name evidence="2" type="ORF">B0H16DRAFT_1695897</name>
</gene>
<feature type="region of interest" description="Disordered" evidence="1">
    <location>
        <begin position="14"/>
        <end position="43"/>
    </location>
</feature>
<organism evidence="2 3">
    <name type="scientific">Mycena metata</name>
    <dbReference type="NCBI Taxonomy" id="1033252"/>
    <lineage>
        <taxon>Eukaryota</taxon>
        <taxon>Fungi</taxon>
        <taxon>Dikarya</taxon>
        <taxon>Basidiomycota</taxon>
        <taxon>Agaricomycotina</taxon>
        <taxon>Agaricomycetes</taxon>
        <taxon>Agaricomycetidae</taxon>
        <taxon>Agaricales</taxon>
        <taxon>Marasmiineae</taxon>
        <taxon>Mycenaceae</taxon>
        <taxon>Mycena</taxon>
    </lineage>
</organism>
<evidence type="ECO:0000256" key="1">
    <source>
        <dbReference type="SAM" id="MobiDB-lite"/>
    </source>
</evidence>
<feature type="compositionally biased region" description="Acidic residues" evidence="1">
    <location>
        <begin position="22"/>
        <end position="33"/>
    </location>
</feature>
<accession>A0AAD7MWW0</accession>
<dbReference type="EMBL" id="JARKIB010000133">
    <property type="protein sequence ID" value="KAJ7734264.1"/>
    <property type="molecule type" value="Genomic_DNA"/>
</dbReference>
<comment type="caution">
    <text evidence="2">The sequence shown here is derived from an EMBL/GenBank/DDBJ whole genome shotgun (WGS) entry which is preliminary data.</text>
</comment>
<evidence type="ECO:0000313" key="2">
    <source>
        <dbReference type="EMBL" id="KAJ7734264.1"/>
    </source>
</evidence>